<dbReference type="SMART" id="SM00091">
    <property type="entry name" value="PAS"/>
    <property type="match status" value="2"/>
</dbReference>
<evidence type="ECO:0000256" key="1">
    <source>
        <dbReference type="ARBA" id="ARBA00000085"/>
    </source>
</evidence>
<dbReference type="RefSeq" id="WP_143373943.1">
    <property type="nucleotide sequence ID" value="NZ_VJVZ01000008.1"/>
</dbReference>
<feature type="domain" description="PAC" evidence="7">
    <location>
        <begin position="208"/>
        <end position="260"/>
    </location>
</feature>
<dbReference type="PROSITE" id="PS50113">
    <property type="entry name" value="PAC"/>
    <property type="match status" value="1"/>
</dbReference>
<name>A0A552UZN9_9FLAO</name>
<dbReference type="InterPro" id="IPR052162">
    <property type="entry name" value="Sensor_kinase/Photoreceptor"/>
</dbReference>
<reference evidence="8 9" key="1">
    <citation type="submission" date="2019-07" db="EMBL/GenBank/DDBJ databases">
        <title>Flavobacterium sp. nov., isolated from glacier ice.</title>
        <authorList>
            <person name="Liu Q."/>
            <person name="Xin Y.-H."/>
        </authorList>
    </citation>
    <scope>NUCLEOTIDE SEQUENCE [LARGE SCALE GENOMIC DNA]</scope>
    <source>
        <strain evidence="8 9">ZT4R6</strain>
    </source>
</reference>
<dbReference type="EC" id="2.7.13.3" evidence="2"/>
<keyword evidence="3" id="KW-0597">Phosphoprotein</keyword>
<dbReference type="Gene3D" id="3.30.450.20">
    <property type="entry name" value="PAS domain"/>
    <property type="match status" value="2"/>
</dbReference>
<dbReference type="SUPFAM" id="SSF47384">
    <property type="entry name" value="Homodimeric domain of signal transducing histidine kinase"/>
    <property type="match status" value="1"/>
</dbReference>
<dbReference type="InterPro" id="IPR013656">
    <property type="entry name" value="PAS_4"/>
</dbReference>
<comment type="catalytic activity">
    <reaction evidence="1">
        <text>ATP + protein L-histidine = ADP + protein N-phospho-L-histidine.</text>
        <dbReference type="EC" id="2.7.13.3"/>
    </reaction>
</comment>
<dbReference type="Pfam" id="PF02518">
    <property type="entry name" value="HATPase_c"/>
    <property type="match status" value="1"/>
</dbReference>
<accession>A0A552UZN9</accession>
<dbReference type="FunFam" id="3.30.565.10:FF:000006">
    <property type="entry name" value="Sensor histidine kinase WalK"/>
    <property type="match status" value="1"/>
</dbReference>
<evidence type="ECO:0000259" key="6">
    <source>
        <dbReference type="PROSITE" id="PS50109"/>
    </source>
</evidence>
<organism evidence="8 9">
    <name type="scientific">Flavobacterium zepuense</name>
    <dbReference type="NCBI Taxonomy" id="2593302"/>
    <lineage>
        <taxon>Bacteria</taxon>
        <taxon>Pseudomonadati</taxon>
        <taxon>Bacteroidota</taxon>
        <taxon>Flavobacteriia</taxon>
        <taxon>Flavobacteriales</taxon>
        <taxon>Flavobacteriaceae</taxon>
        <taxon>Flavobacterium</taxon>
    </lineage>
</organism>
<dbReference type="Gene3D" id="1.10.287.130">
    <property type="match status" value="1"/>
</dbReference>
<dbReference type="InterPro" id="IPR005467">
    <property type="entry name" value="His_kinase_dom"/>
</dbReference>
<dbReference type="InterPro" id="IPR036097">
    <property type="entry name" value="HisK_dim/P_sf"/>
</dbReference>
<dbReference type="SUPFAM" id="SSF55874">
    <property type="entry name" value="ATPase domain of HSP90 chaperone/DNA topoisomerase II/histidine kinase"/>
    <property type="match status" value="1"/>
</dbReference>
<dbReference type="InterPro" id="IPR004358">
    <property type="entry name" value="Sig_transdc_His_kin-like_C"/>
</dbReference>
<dbReference type="Gene3D" id="3.30.565.10">
    <property type="entry name" value="Histidine kinase-like ATPase, C-terminal domain"/>
    <property type="match status" value="1"/>
</dbReference>
<dbReference type="InterPro" id="IPR000014">
    <property type="entry name" value="PAS"/>
</dbReference>
<dbReference type="EMBL" id="VJVZ01000008">
    <property type="protein sequence ID" value="TRW23685.1"/>
    <property type="molecule type" value="Genomic_DNA"/>
</dbReference>
<dbReference type="SMART" id="SM00388">
    <property type="entry name" value="HisKA"/>
    <property type="match status" value="1"/>
</dbReference>
<dbReference type="InterPro" id="IPR013655">
    <property type="entry name" value="PAS_fold_3"/>
</dbReference>
<dbReference type="SUPFAM" id="SSF55785">
    <property type="entry name" value="PYP-like sensor domain (PAS domain)"/>
    <property type="match status" value="2"/>
</dbReference>
<dbReference type="Proteomes" id="UP000320643">
    <property type="component" value="Unassembled WGS sequence"/>
</dbReference>
<evidence type="ECO:0000256" key="4">
    <source>
        <dbReference type="ARBA" id="ARBA00022679"/>
    </source>
</evidence>
<proteinExistence type="predicted"/>
<dbReference type="SMART" id="SM00387">
    <property type="entry name" value="HATPase_c"/>
    <property type="match status" value="1"/>
</dbReference>
<dbReference type="CDD" id="cd00082">
    <property type="entry name" value="HisKA"/>
    <property type="match status" value="1"/>
</dbReference>
<dbReference type="Pfam" id="PF00512">
    <property type="entry name" value="HisKA"/>
    <property type="match status" value="1"/>
</dbReference>
<evidence type="ECO:0000256" key="3">
    <source>
        <dbReference type="ARBA" id="ARBA00022553"/>
    </source>
</evidence>
<dbReference type="PRINTS" id="PR00344">
    <property type="entry name" value="BCTRLSENSOR"/>
</dbReference>
<dbReference type="Pfam" id="PF08448">
    <property type="entry name" value="PAS_4"/>
    <property type="match status" value="1"/>
</dbReference>
<dbReference type="PANTHER" id="PTHR43304">
    <property type="entry name" value="PHYTOCHROME-LIKE PROTEIN CPH1"/>
    <property type="match status" value="1"/>
</dbReference>
<dbReference type="PROSITE" id="PS50109">
    <property type="entry name" value="HIS_KIN"/>
    <property type="match status" value="1"/>
</dbReference>
<keyword evidence="9" id="KW-1185">Reference proteome</keyword>
<feature type="domain" description="Histidine kinase" evidence="6">
    <location>
        <begin position="282"/>
        <end position="496"/>
    </location>
</feature>
<dbReference type="NCBIfam" id="TIGR00229">
    <property type="entry name" value="sensory_box"/>
    <property type="match status" value="2"/>
</dbReference>
<dbReference type="InterPro" id="IPR001610">
    <property type="entry name" value="PAC"/>
</dbReference>
<evidence type="ECO:0000256" key="2">
    <source>
        <dbReference type="ARBA" id="ARBA00012438"/>
    </source>
</evidence>
<dbReference type="Pfam" id="PF08447">
    <property type="entry name" value="PAS_3"/>
    <property type="match status" value="1"/>
</dbReference>
<dbReference type="OrthoDB" id="9766459at2"/>
<evidence type="ECO:0000256" key="5">
    <source>
        <dbReference type="ARBA" id="ARBA00022777"/>
    </source>
</evidence>
<dbReference type="InterPro" id="IPR000700">
    <property type="entry name" value="PAS-assoc_C"/>
</dbReference>
<dbReference type="CDD" id="cd00130">
    <property type="entry name" value="PAS"/>
    <property type="match status" value="2"/>
</dbReference>
<comment type="caution">
    <text evidence="8">The sequence shown here is derived from an EMBL/GenBank/DDBJ whole genome shotgun (WGS) entry which is preliminary data.</text>
</comment>
<sequence>MEINTTITEAILRNVVEIAPFPIGVYAGHNLKIILANESMRQTFGKGNDIIGKQYTEILPELENQEIFGQLRNVIATGVPYKAVNARVDIVISGVLKRHYFNYNFTPVYDDNGTLFAVMNTAADVTDLQLSREQTIEAEERLRLAVQSAELGTFETVGNVIHASERFYEMWGIGHENCTRENLTQLIYPEDVQIREEAYKNAAITGQLNYEVRITHSSGDTKWLRIKGTLFDQSEAVIPDVIGIVQDVTEQRLFAERLRKLVKKRTRELKRSNEDLLQFAHVVSHDLKEPVRKIKMFNNLLKSELQPVLQEKSKRYLDKVQHASDRIFMMIDGILSYSSLNASGNPVEDVDLNQVIENINGDLELVIMEKNALIDVERMPHIEGSPILMHQLFYNLINNSLKFSKETITPEIKIRCNEDNGKLQILVNDNGIGIDDKYSQQVFNAFERLHSKDKYEGTGLGLSLCKKIVERHHGSIEANGVVDVGTEFKIVLPIRQPGKKSK</sequence>
<evidence type="ECO:0000313" key="8">
    <source>
        <dbReference type="EMBL" id="TRW23685.1"/>
    </source>
</evidence>
<dbReference type="PANTHER" id="PTHR43304:SF1">
    <property type="entry name" value="PAC DOMAIN-CONTAINING PROTEIN"/>
    <property type="match status" value="1"/>
</dbReference>
<evidence type="ECO:0000259" key="7">
    <source>
        <dbReference type="PROSITE" id="PS50113"/>
    </source>
</evidence>
<protein>
    <recommendedName>
        <fullName evidence="2">histidine kinase</fullName>
        <ecNumber evidence="2">2.7.13.3</ecNumber>
    </recommendedName>
</protein>
<dbReference type="InterPro" id="IPR036890">
    <property type="entry name" value="HATPase_C_sf"/>
</dbReference>
<dbReference type="InterPro" id="IPR003661">
    <property type="entry name" value="HisK_dim/P_dom"/>
</dbReference>
<gene>
    <name evidence="8" type="ORF">FMM05_13600</name>
</gene>
<dbReference type="AlphaFoldDB" id="A0A552UZN9"/>
<keyword evidence="5" id="KW-0418">Kinase</keyword>
<dbReference type="InterPro" id="IPR035965">
    <property type="entry name" value="PAS-like_dom_sf"/>
</dbReference>
<evidence type="ECO:0000313" key="9">
    <source>
        <dbReference type="Proteomes" id="UP000320643"/>
    </source>
</evidence>
<dbReference type="InterPro" id="IPR003594">
    <property type="entry name" value="HATPase_dom"/>
</dbReference>
<dbReference type="SMART" id="SM00086">
    <property type="entry name" value="PAC"/>
    <property type="match status" value="1"/>
</dbReference>
<keyword evidence="4" id="KW-0808">Transferase</keyword>
<dbReference type="GO" id="GO:0000155">
    <property type="term" value="F:phosphorelay sensor kinase activity"/>
    <property type="evidence" value="ECO:0007669"/>
    <property type="project" value="InterPro"/>
</dbReference>